<evidence type="ECO:0000259" key="5">
    <source>
        <dbReference type="PROSITE" id="PS50893"/>
    </source>
</evidence>
<evidence type="ECO:0000256" key="3">
    <source>
        <dbReference type="ARBA" id="ARBA00022741"/>
    </source>
</evidence>
<evidence type="ECO:0000256" key="4">
    <source>
        <dbReference type="ARBA" id="ARBA00022840"/>
    </source>
</evidence>
<dbReference type="InterPro" id="IPR003593">
    <property type="entry name" value="AAA+_ATPase"/>
</dbReference>
<dbReference type="GO" id="GO:0005524">
    <property type="term" value="F:ATP binding"/>
    <property type="evidence" value="ECO:0007669"/>
    <property type="project" value="UniProtKB-KW"/>
</dbReference>
<dbReference type="InterPro" id="IPR015856">
    <property type="entry name" value="ABC_transpr_CbiO/EcfA_su"/>
</dbReference>
<dbReference type="SUPFAM" id="SSF52540">
    <property type="entry name" value="P-loop containing nucleoside triphosphate hydrolases"/>
    <property type="match status" value="1"/>
</dbReference>
<dbReference type="GO" id="GO:0016887">
    <property type="term" value="F:ATP hydrolysis activity"/>
    <property type="evidence" value="ECO:0007669"/>
    <property type="project" value="InterPro"/>
</dbReference>
<name>A0A401FVR9_9BACT</name>
<dbReference type="Gene3D" id="3.40.50.300">
    <property type="entry name" value="P-loop containing nucleotide triphosphate hydrolases"/>
    <property type="match status" value="1"/>
</dbReference>
<dbReference type="Pfam" id="PF00005">
    <property type="entry name" value="ABC_tran"/>
    <property type="match status" value="1"/>
</dbReference>
<dbReference type="InterPro" id="IPR017871">
    <property type="entry name" value="ABC_transporter-like_CS"/>
</dbReference>
<dbReference type="InterPro" id="IPR003439">
    <property type="entry name" value="ABC_transporter-like_ATP-bd"/>
</dbReference>
<organism evidence="6 7">
    <name type="scientific">Desulfonema ishimotonii</name>
    <dbReference type="NCBI Taxonomy" id="45657"/>
    <lineage>
        <taxon>Bacteria</taxon>
        <taxon>Pseudomonadati</taxon>
        <taxon>Thermodesulfobacteriota</taxon>
        <taxon>Desulfobacteria</taxon>
        <taxon>Desulfobacterales</taxon>
        <taxon>Desulfococcaceae</taxon>
        <taxon>Desulfonema</taxon>
    </lineage>
</organism>
<keyword evidence="2" id="KW-0813">Transport</keyword>
<dbReference type="EMBL" id="BEXT01000001">
    <property type="protein sequence ID" value="GBC61055.1"/>
    <property type="molecule type" value="Genomic_DNA"/>
</dbReference>
<dbReference type="PROSITE" id="PS50893">
    <property type="entry name" value="ABC_TRANSPORTER_2"/>
    <property type="match status" value="1"/>
</dbReference>
<dbReference type="InterPro" id="IPR050095">
    <property type="entry name" value="ECF_ABC_transporter_ATP-bd"/>
</dbReference>
<evidence type="ECO:0000256" key="1">
    <source>
        <dbReference type="ARBA" id="ARBA00005417"/>
    </source>
</evidence>
<dbReference type="AlphaFoldDB" id="A0A401FVR9"/>
<dbReference type="OrthoDB" id="9782163at2"/>
<keyword evidence="7" id="KW-1185">Reference proteome</keyword>
<comment type="caution">
    <text evidence="6">The sequence shown here is derived from an EMBL/GenBank/DDBJ whole genome shotgun (WGS) entry which is preliminary data.</text>
</comment>
<sequence length="232" mass="25739">MGTHDTILELDRLCFSYPGRKRRVLDELSFSLCQGDKIGLIGPNGSGKSTLLHIIMGLLQPMSGEIRLFGNTMKAEKDFRSARQQIGFLFQNADDQLFSPTVLEDVAFGPLNLGKTPEEAREMSLQTLARLELDGFEDRITYKLSGGEKKLVSLATVLVMSPKLLILDEPTTGLDPETMERIIRILKHLSISFLVVSHQYDFLASITKDIYRVQNGGLVYDGDAASLCRNAG</sequence>
<keyword evidence="4 6" id="KW-0067">ATP-binding</keyword>
<proteinExistence type="inferred from homology"/>
<protein>
    <submittedName>
        <fullName evidence="6">ABC transporter ATP-binding protein</fullName>
    </submittedName>
</protein>
<comment type="similarity">
    <text evidence="1">Belongs to the ABC transporter superfamily.</text>
</comment>
<dbReference type="RefSeq" id="WP_124328391.1">
    <property type="nucleotide sequence ID" value="NZ_BEXT01000001.1"/>
</dbReference>
<evidence type="ECO:0000313" key="6">
    <source>
        <dbReference type="EMBL" id="GBC61055.1"/>
    </source>
</evidence>
<dbReference type="PANTHER" id="PTHR43553:SF24">
    <property type="entry name" value="ENERGY-COUPLING FACTOR TRANSPORTER ATP-BINDING PROTEIN ECFA1"/>
    <property type="match status" value="1"/>
</dbReference>
<feature type="domain" description="ABC transporter" evidence="5">
    <location>
        <begin position="8"/>
        <end position="232"/>
    </location>
</feature>
<dbReference type="GO" id="GO:0042626">
    <property type="term" value="F:ATPase-coupled transmembrane transporter activity"/>
    <property type="evidence" value="ECO:0007669"/>
    <property type="project" value="TreeGrafter"/>
</dbReference>
<dbReference type="CDD" id="cd03225">
    <property type="entry name" value="ABC_cobalt_CbiO_domain1"/>
    <property type="match status" value="1"/>
</dbReference>
<reference evidence="7" key="1">
    <citation type="submission" date="2017-11" db="EMBL/GenBank/DDBJ databases">
        <authorList>
            <person name="Watanabe M."/>
            <person name="Kojima H."/>
        </authorList>
    </citation>
    <scope>NUCLEOTIDE SEQUENCE [LARGE SCALE GENOMIC DNA]</scope>
    <source>
        <strain evidence="7">Tokyo 01</strain>
    </source>
</reference>
<keyword evidence="3" id="KW-0547">Nucleotide-binding</keyword>
<gene>
    <name evidence="6" type="ORF">DENIS_2015</name>
</gene>
<accession>A0A401FVR9</accession>
<reference evidence="7" key="2">
    <citation type="submission" date="2019-01" db="EMBL/GenBank/DDBJ databases">
        <title>Genome sequence of Desulfonema ishimotonii strain Tokyo 01.</title>
        <authorList>
            <person name="Fukui M."/>
        </authorList>
    </citation>
    <scope>NUCLEOTIDE SEQUENCE [LARGE SCALE GENOMIC DNA]</scope>
    <source>
        <strain evidence="7">Tokyo 01</strain>
    </source>
</reference>
<dbReference type="PROSITE" id="PS00211">
    <property type="entry name" value="ABC_TRANSPORTER_1"/>
    <property type="match status" value="1"/>
</dbReference>
<dbReference type="SMART" id="SM00382">
    <property type="entry name" value="AAA"/>
    <property type="match status" value="1"/>
</dbReference>
<dbReference type="PANTHER" id="PTHR43553">
    <property type="entry name" value="HEAVY METAL TRANSPORTER"/>
    <property type="match status" value="1"/>
</dbReference>
<evidence type="ECO:0000313" key="7">
    <source>
        <dbReference type="Proteomes" id="UP000288096"/>
    </source>
</evidence>
<evidence type="ECO:0000256" key="2">
    <source>
        <dbReference type="ARBA" id="ARBA00022448"/>
    </source>
</evidence>
<dbReference type="GO" id="GO:0043190">
    <property type="term" value="C:ATP-binding cassette (ABC) transporter complex"/>
    <property type="evidence" value="ECO:0007669"/>
    <property type="project" value="TreeGrafter"/>
</dbReference>
<dbReference type="InterPro" id="IPR027417">
    <property type="entry name" value="P-loop_NTPase"/>
</dbReference>
<dbReference type="Proteomes" id="UP000288096">
    <property type="component" value="Unassembled WGS sequence"/>
</dbReference>